<dbReference type="PANTHER" id="PTHR19139">
    <property type="entry name" value="AQUAPORIN TRANSPORTER"/>
    <property type="match status" value="1"/>
</dbReference>
<dbReference type="SUPFAM" id="SSF81338">
    <property type="entry name" value="Aquaporin-like"/>
    <property type="match status" value="1"/>
</dbReference>
<dbReference type="InterPro" id="IPR023271">
    <property type="entry name" value="Aquaporin-like"/>
</dbReference>
<proteinExistence type="inferred from homology"/>
<reference evidence="10" key="2">
    <citation type="submission" date="2023-04" db="EMBL/GenBank/DDBJ databases">
        <authorList>
            <person name="Bu L."/>
            <person name="Lu L."/>
            <person name="Laidemitt M.R."/>
            <person name="Zhang S.M."/>
            <person name="Mutuku M."/>
            <person name="Mkoji G."/>
            <person name="Steinauer M."/>
            <person name="Loker E.S."/>
        </authorList>
    </citation>
    <scope>NUCLEOTIDE SEQUENCE</scope>
    <source>
        <strain evidence="10">KasaAsao</strain>
        <tissue evidence="10">Whole Snail</tissue>
    </source>
</reference>
<dbReference type="InterPro" id="IPR022357">
    <property type="entry name" value="MIP_CS"/>
</dbReference>
<dbReference type="Gene3D" id="1.20.1080.10">
    <property type="entry name" value="Glycerol uptake facilitator protein"/>
    <property type="match status" value="1"/>
</dbReference>
<dbReference type="Pfam" id="PF00230">
    <property type="entry name" value="MIP"/>
    <property type="match status" value="1"/>
</dbReference>
<keyword evidence="4" id="KW-1003">Cell membrane</keyword>
<keyword evidence="3 8" id="KW-0813">Transport</keyword>
<keyword evidence="7 9" id="KW-0472">Membrane</keyword>
<evidence type="ECO:0000313" key="10">
    <source>
        <dbReference type="EMBL" id="KAK0051457.1"/>
    </source>
</evidence>
<keyword evidence="6 9" id="KW-1133">Transmembrane helix</keyword>
<dbReference type="GO" id="GO:0005886">
    <property type="term" value="C:plasma membrane"/>
    <property type="evidence" value="ECO:0007669"/>
    <property type="project" value="UniProtKB-SubCell"/>
</dbReference>
<accession>A0AAD8BBZ2</accession>
<comment type="similarity">
    <text evidence="2 8">Belongs to the MIP/aquaporin (TC 1.A.8) family.</text>
</comment>
<evidence type="ECO:0000256" key="7">
    <source>
        <dbReference type="ARBA" id="ARBA00023136"/>
    </source>
</evidence>
<feature type="transmembrane region" description="Helical" evidence="9">
    <location>
        <begin position="21"/>
        <end position="44"/>
    </location>
</feature>
<dbReference type="EMBL" id="JASAOG010000103">
    <property type="protein sequence ID" value="KAK0051457.1"/>
    <property type="molecule type" value="Genomic_DNA"/>
</dbReference>
<dbReference type="GO" id="GO:0015250">
    <property type="term" value="F:water channel activity"/>
    <property type="evidence" value="ECO:0007669"/>
    <property type="project" value="TreeGrafter"/>
</dbReference>
<dbReference type="AlphaFoldDB" id="A0AAD8BBZ2"/>
<dbReference type="PANTHER" id="PTHR19139:SF199">
    <property type="entry name" value="MIP17260P"/>
    <property type="match status" value="1"/>
</dbReference>
<dbReference type="PROSITE" id="PS00221">
    <property type="entry name" value="MIP"/>
    <property type="match status" value="1"/>
</dbReference>
<evidence type="ECO:0000256" key="4">
    <source>
        <dbReference type="ARBA" id="ARBA00022475"/>
    </source>
</evidence>
<protein>
    <submittedName>
        <fullName evidence="10">Aquaporin-4</fullName>
    </submittedName>
</protein>
<name>A0AAD8BBZ2_BIOPF</name>
<feature type="transmembrane region" description="Helical" evidence="9">
    <location>
        <begin position="215"/>
        <end position="232"/>
    </location>
</feature>
<feature type="transmembrane region" description="Helical" evidence="9">
    <location>
        <begin position="96"/>
        <end position="121"/>
    </location>
</feature>
<comment type="caution">
    <text evidence="10">The sequence shown here is derived from an EMBL/GenBank/DDBJ whole genome shotgun (WGS) entry which is preliminary data.</text>
</comment>
<organism evidence="10 11">
    <name type="scientific">Biomphalaria pfeifferi</name>
    <name type="common">Bloodfluke planorb</name>
    <name type="synonym">Freshwater snail</name>
    <dbReference type="NCBI Taxonomy" id="112525"/>
    <lineage>
        <taxon>Eukaryota</taxon>
        <taxon>Metazoa</taxon>
        <taxon>Spiralia</taxon>
        <taxon>Lophotrochozoa</taxon>
        <taxon>Mollusca</taxon>
        <taxon>Gastropoda</taxon>
        <taxon>Heterobranchia</taxon>
        <taxon>Euthyneura</taxon>
        <taxon>Panpulmonata</taxon>
        <taxon>Hygrophila</taxon>
        <taxon>Lymnaeoidea</taxon>
        <taxon>Planorbidae</taxon>
        <taxon>Biomphalaria</taxon>
    </lineage>
</organism>
<evidence type="ECO:0000313" key="11">
    <source>
        <dbReference type="Proteomes" id="UP001233172"/>
    </source>
</evidence>
<feature type="transmembrane region" description="Helical" evidence="9">
    <location>
        <begin position="56"/>
        <end position="75"/>
    </location>
</feature>
<dbReference type="Proteomes" id="UP001233172">
    <property type="component" value="Unassembled WGS sequence"/>
</dbReference>
<evidence type="ECO:0000256" key="9">
    <source>
        <dbReference type="SAM" id="Phobius"/>
    </source>
</evidence>
<comment type="subcellular location">
    <subcellularLocation>
        <location evidence="1">Cell membrane</location>
        <topology evidence="1">Multi-pass membrane protein</topology>
    </subcellularLocation>
</comment>
<evidence type="ECO:0000256" key="1">
    <source>
        <dbReference type="ARBA" id="ARBA00004651"/>
    </source>
</evidence>
<dbReference type="PRINTS" id="PR00783">
    <property type="entry name" value="MINTRINSICP"/>
</dbReference>
<keyword evidence="5 8" id="KW-0812">Transmembrane</keyword>
<dbReference type="InterPro" id="IPR034294">
    <property type="entry name" value="Aquaporin_transptr"/>
</dbReference>
<dbReference type="InterPro" id="IPR000425">
    <property type="entry name" value="MIP"/>
</dbReference>
<evidence type="ECO:0000256" key="6">
    <source>
        <dbReference type="ARBA" id="ARBA00022989"/>
    </source>
</evidence>
<gene>
    <name evidence="10" type="ORF">Bpfe_019036</name>
</gene>
<sequence>MASHHLLTNFLGLHELTTVMFYKAAVAELAGTAILMISICGSYTTLDQGNPQEPLVSAACAGLAVAMIIWTFNHISGAHINPSVSLSFMITGQLSLVKTIVFIVMQCAGSIAGTAVVWYIIPDQWRGQIGATVLGKDVTVAQGFFAEMIATCFLILAVFASSDKNRSDLGGSMPLTIGLVVVMQNTWAARLTGCSMNPIRTLGPAVIAGVWDDHWLYWVAPTLGAALGALIYKYILAQHPSQACALMALCGDGNDGQTDKSMSFDNIAVAMHPVGQESKHSYGSRATIHRNSYVGLPS</sequence>
<evidence type="ECO:0000256" key="3">
    <source>
        <dbReference type="ARBA" id="ARBA00022448"/>
    </source>
</evidence>
<evidence type="ECO:0000256" key="5">
    <source>
        <dbReference type="ARBA" id="ARBA00022692"/>
    </source>
</evidence>
<evidence type="ECO:0000256" key="2">
    <source>
        <dbReference type="ARBA" id="ARBA00006175"/>
    </source>
</evidence>
<keyword evidence="11" id="KW-1185">Reference proteome</keyword>
<evidence type="ECO:0000256" key="8">
    <source>
        <dbReference type="RuleBase" id="RU000477"/>
    </source>
</evidence>
<reference evidence="10" key="1">
    <citation type="journal article" date="2023" name="PLoS Negl. Trop. Dis.">
        <title>A genome sequence for Biomphalaria pfeifferi, the major vector snail for the human-infecting parasite Schistosoma mansoni.</title>
        <authorList>
            <person name="Bu L."/>
            <person name="Lu L."/>
            <person name="Laidemitt M.R."/>
            <person name="Zhang S.M."/>
            <person name="Mutuku M."/>
            <person name="Mkoji G."/>
            <person name="Steinauer M."/>
            <person name="Loker E.S."/>
        </authorList>
    </citation>
    <scope>NUCLEOTIDE SEQUENCE</scope>
    <source>
        <strain evidence="10">KasaAsao</strain>
    </source>
</reference>
<feature type="transmembrane region" description="Helical" evidence="9">
    <location>
        <begin position="141"/>
        <end position="160"/>
    </location>
</feature>